<dbReference type="Pfam" id="PF00067">
    <property type="entry name" value="p450"/>
    <property type="match status" value="1"/>
</dbReference>
<keyword evidence="5" id="KW-1185">Reference proteome</keyword>
<reference evidence="6" key="1">
    <citation type="submission" date="2025-08" db="UniProtKB">
        <authorList>
            <consortium name="RefSeq"/>
        </authorList>
    </citation>
    <scope>IDENTIFICATION</scope>
</reference>
<evidence type="ECO:0000256" key="2">
    <source>
        <dbReference type="ARBA" id="ARBA00023004"/>
    </source>
</evidence>
<dbReference type="SUPFAM" id="SSF48264">
    <property type="entry name" value="Cytochrome P450"/>
    <property type="match status" value="1"/>
</dbReference>
<dbReference type="GO" id="GO:0010268">
    <property type="term" value="P:brassinosteroid homeostasis"/>
    <property type="evidence" value="ECO:0007669"/>
    <property type="project" value="TreeGrafter"/>
</dbReference>
<name>A0A6I9S3J6_ELAGV</name>
<feature type="binding site" description="axial binding residue" evidence="3">
    <location>
        <position position="414"/>
    </location>
    <ligand>
        <name>heme</name>
        <dbReference type="ChEBI" id="CHEBI:30413"/>
    </ligand>
    <ligandPart>
        <name>Fe</name>
        <dbReference type="ChEBI" id="CHEBI:18248"/>
    </ligandPart>
</feature>
<proteinExistence type="inferred from homology"/>
<dbReference type="RefSeq" id="XP_010936440.1">
    <property type="nucleotide sequence ID" value="XM_010938138.1"/>
</dbReference>
<dbReference type="InParanoid" id="A0A6I9S3J6"/>
<gene>
    <name evidence="6" type="primary">LOC105056073</name>
</gene>
<dbReference type="OrthoDB" id="1372046at2759"/>
<dbReference type="InterPro" id="IPR001128">
    <property type="entry name" value="Cyt_P450"/>
</dbReference>
<dbReference type="GeneID" id="105056073"/>
<dbReference type="Proteomes" id="UP000504607">
    <property type="component" value="Chromosome 13"/>
</dbReference>
<dbReference type="PANTHER" id="PTHR24286">
    <property type="entry name" value="CYTOCHROME P450 26"/>
    <property type="match status" value="1"/>
</dbReference>
<dbReference type="InterPro" id="IPR036396">
    <property type="entry name" value="Cyt_P450_sf"/>
</dbReference>
<dbReference type="KEGG" id="egu:105056073"/>
<dbReference type="GO" id="GO:0004497">
    <property type="term" value="F:monooxygenase activity"/>
    <property type="evidence" value="ECO:0007669"/>
    <property type="project" value="UniProtKB-KW"/>
</dbReference>
<sequence length="464" mass="53560">MDLEVVLGLALGSLIICCGLLKWNEVRYKKKGLPPGTMGWPVFGETTQFLKQGPDFLKKQRARYGNLFKTHMLGSPSVICLDPELNKYILMNEGKGLVPGYPKSMQDLMGKWNISRVYGSLHKSMRTAVLSHMGSNTIKSGLISEFDEFLRTHLSSWSGKVIDIQEKAEELWLLSTLEQIVGIQNDVMAQELKSEFMNLVSGTLSLPIYFPGTNYHRGFQARRKIISILEKLIEEKKASPSSQNRMLDSLLRFDDDTEAKFSDEQIIDLVITMVYSGFETVSTTAMMAIKYLYEHPRALEEIRNEQFGIRNKKSPEDMLDWNDYKSMNFTRAVILETLRLATVVNGVLRQATKDIELKGYIIPKGWRIYVYTREINYDPSMYPEPLEFNPWRWLDKNLESHQHFLVFGAGGRLCPGKEMGMVEIATFLHHFVTKYRWEEVGDNKIWKFPRVEAPNGLHIRIWDY</sequence>
<dbReference type="AlphaFoldDB" id="A0A6I9S3J6"/>
<dbReference type="PRINTS" id="PR00463">
    <property type="entry name" value="EP450I"/>
</dbReference>
<comment type="similarity">
    <text evidence="4">Belongs to the cytochrome P450 family.</text>
</comment>
<keyword evidence="4" id="KW-0560">Oxidoreductase</keyword>
<dbReference type="PRINTS" id="PR00385">
    <property type="entry name" value="P450"/>
</dbReference>
<keyword evidence="4" id="KW-0503">Monooxygenase</keyword>
<accession>A0A6I9S3J6</accession>
<dbReference type="PANTHER" id="PTHR24286:SF169">
    <property type="entry name" value="CYTOCHROME P450 85A1"/>
    <property type="match status" value="1"/>
</dbReference>
<organism evidence="5 6">
    <name type="scientific">Elaeis guineensis var. tenera</name>
    <name type="common">Oil palm</name>
    <dbReference type="NCBI Taxonomy" id="51953"/>
    <lineage>
        <taxon>Eukaryota</taxon>
        <taxon>Viridiplantae</taxon>
        <taxon>Streptophyta</taxon>
        <taxon>Embryophyta</taxon>
        <taxon>Tracheophyta</taxon>
        <taxon>Spermatophyta</taxon>
        <taxon>Magnoliopsida</taxon>
        <taxon>Liliopsida</taxon>
        <taxon>Arecaceae</taxon>
        <taxon>Arecoideae</taxon>
        <taxon>Cocoseae</taxon>
        <taxon>Elaeidinae</taxon>
        <taxon>Elaeis</taxon>
    </lineage>
</organism>
<protein>
    <submittedName>
        <fullName evidence="6">Cytochrome P450 85A1-like</fullName>
    </submittedName>
</protein>
<comment type="cofactor">
    <cofactor evidence="3">
        <name>heme</name>
        <dbReference type="ChEBI" id="CHEBI:30413"/>
    </cofactor>
</comment>
<dbReference type="GO" id="GO:0016125">
    <property type="term" value="P:sterol metabolic process"/>
    <property type="evidence" value="ECO:0007669"/>
    <property type="project" value="TreeGrafter"/>
</dbReference>
<evidence type="ECO:0000256" key="4">
    <source>
        <dbReference type="RuleBase" id="RU000461"/>
    </source>
</evidence>
<dbReference type="GO" id="GO:0016132">
    <property type="term" value="P:brassinosteroid biosynthetic process"/>
    <property type="evidence" value="ECO:0007669"/>
    <property type="project" value="TreeGrafter"/>
</dbReference>
<dbReference type="GO" id="GO:0020037">
    <property type="term" value="F:heme binding"/>
    <property type="evidence" value="ECO:0007669"/>
    <property type="project" value="InterPro"/>
</dbReference>
<dbReference type="Gene3D" id="1.10.630.10">
    <property type="entry name" value="Cytochrome P450"/>
    <property type="match status" value="1"/>
</dbReference>
<dbReference type="PROSITE" id="PS00086">
    <property type="entry name" value="CYTOCHROME_P450"/>
    <property type="match status" value="1"/>
</dbReference>
<evidence type="ECO:0000256" key="1">
    <source>
        <dbReference type="ARBA" id="ARBA00022723"/>
    </source>
</evidence>
<dbReference type="InterPro" id="IPR002401">
    <property type="entry name" value="Cyt_P450_E_grp-I"/>
</dbReference>
<dbReference type="GO" id="GO:0005506">
    <property type="term" value="F:iron ion binding"/>
    <property type="evidence" value="ECO:0007669"/>
    <property type="project" value="InterPro"/>
</dbReference>
<keyword evidence="1 3" id="KW-0479">Metal-binding</keyword>
<keyword evidence="2 3" id="KW-0408">Iron</keyword>
<dbReference type="CDD" id="cd11043">
    <property type="entry name" value="CYP90-like"/>
    <property type="match status" value="1"/>
</dbReference>
<dbReference type="GO" id="GO:0016705">
    <property type="term" value="F:oxidoreductase activity, acting on paired donors, with incorporation or reduction of molecular oxygen"/>
    <property type="evidence" value="ECO:0007669"/>
    <property type="project" value="InterPro"/>
</dbReference>
<evidence type="ECO:0000313" key="6">
    <source>
        <dbReference type="RefSeq" id="XP_010936440.1"/>
    </source>
</evidence>
<keyword evidence="3 4" id="KW-0349">Heme</keyword>
<dbReference type="InterPro" id="IPR017972">
    <property type="entry name" value="Cyt_P450_CS"/>
</dbReference>
<evidence type="ECO:0000313" key="5">
    <source>
        <dbReference type="Proteomes" id="UP000504607"/>
    </source>
</evidence>
<evidence type="ECO:0000256" key="3">
    <source>
        <dbReference type="PIRSR" id="PIRSR602401-1"/>
    </source>
</evidence>